<reference evidence="1 2" key="1">
    <citation type="submission" date="2019-08" db="EMBL/GenBank/DDBJ databases">
        <title>Whole genome of Aphis craccivora.</title>
        <authorList>
            <person name="Voronova N.V."/>
            <person name="Shulinski R.S."/>
            <person name="Bandarenka Y.V."/>
            <person name="Zhorov D.G."/>
            <person name="Warner D."/>
        </authorList>
    </citation>
    <scope>NUCLEOTIDE SEQUENCE [LARGE SCALE GENOMIC DNA]</scope>
    <source>
        <strain evidence="1">180601</strain>
        <tissue evidence="1">Whole Body</tissue>
    </source>
</reference>
<sequence>MEMEMEKLKELLNKCNTQYEFIKLCDLEQEKNM</sequence>
<proteinExistence type="predicted"/>
<comment type="caution">
    <text evidence="1">The sequence shown here is derived from an EMBL/GenBank/DDBJ whole genome shotgun (WGS) entry which is preliminary data.</text>
</comment>
<accession>A0A6G0VLH8</accession>
<keyword evidence="2" id="KW-1185">Reference proteome</keyword>
<gene>
    <name evidence="1" type="ORF">FWK35_00038619</name>
</gene>
<feature type="non-terminal residue" evidence="1">
    <location>
        <position position="33"/>
    </location>
</feature>
<dbReference type="EMBL" id="VUJU01016503">
    <property type="protein sequence ID" value="KAF0688853.1"/>
    <property type="molecule type" value="Genomic_DNA"/>
</dbReference>
<dbReference type="Proteomes" id="UP000478052">
    <property type="component" value="Unassembled WGS sequence"/>
</dbReference>
<name>A0A6G0VLH8_APHCR</name>
<protein>
    <submittedName>
        <fullName evidence="1">Uncharacterized protein</fullName>
    </submittedName>
</protein>
<evidence type="ECO:0000313" key="1">
    <source>
        <dbReference type="EMBL" id="KAF0688853.1"/>
    </source>
</evidence>
<dbReference type="AlphaFoldDB" id="A0A6G0VLH8"/>
<evidence type="ECO:0000313" key="2">
    <source>
        <dbReference type="Proteomes" id="UP000478052"/>
    </source>
</evidence>
<organism evidence="1 2">
    <name type="scientific">Aphis craccivora</name>
    <name type="common">Cowpea aphid</name>
    <dbReference type="NCBI Taxonomy" id="307492"/>
    <lineage>
        <taxon>Eukaryota</taxon>
        <taxon>Metazoa</taxon>
        <taxon>Ecdysozoa</taxon>
        <taxon>Arthropoda</taxon>
        <taxon>Hexapoda</taxon>
        <taxon>Insecta</taxon>
        <taxon>Pterygota</taxon>
        <taxon>Neoptera</taxon>
        <taxon>Paraneoptera</taxon>
        <taxon>Hemiptera</taxon>
        <taxon>Sternorrhyncha</taxon>
        <taxon>Aphidomorpha</taxon>
        <taxon>Aphidoidea</taxon>
        <taxon>Aphididae</taxon>
        <taxon>Aphidini</taxon>
        <taxon>Aphis</taxon>
        <taxon>Aphis</taxon>
    </lineage>
</organism>